<organism evidence="1 2">
    <name type="scientific">Geotrypetes seraphini</name>
    <name type="common">Gaboon caecilian</name>
    <name type="synonym">Caecilia seraphini</name>
    <dbReference type="NCBI Taxonomy" id="260995"/>
    <lineage>
        <taxon>Eukaryota</taxon>
        <taxon>Metazoa</taxon>
        <taxon>Chordata</taxon>
        <taxon>Craniata</taxon>
        <taxon>Vertebrata</taxon>
        <taxon>Euteleostomi</taxon>
        <taxon>Amphibia</taxon>
        <taxon>Gymnophiona</taxon>
        <taxon>Geotrypetes</taxon>
    </lineage>
</organism>
<accession>A0A6P8NVU0</accession>
<gene>
    <name evidence="2" type="primary">C12H1orf146</name>
</gene>
<dbReference type="Pfam" id="PF15162">
    <property type="entry name" value="SCRE"/>
    <property type="match status" value="1"/>
</dbReference>
<evidence type="ECO:0000313" key="2">
    <source>
        <dbReference type="RefSeq" id="XP_033772890.1"/>
    </source>
</evidence>
<proteinExistence type="predicted"/>
<keyword evidence="1" id="KW-1185">Reference proteome</keyword>
<dbReference type="InterPro" id="IPR027857">
    <property type="entry name" value="SCRE"/>
</dbReference>
<dbReference type="Proteomes" id="UP000515159">
    <property type="component" value="Chromosome 12"/>
</dbReference>
<dbReference type="InParanoid" id="A0A6P8NVU0"/>
<dbReference type="CTD" id="115554995"/>
<dbReference type="PANTHER" id="PTHR31408:SF2">
    <property type="entry name" value="PROTEIN SPO16 HOMOLOG"/>
    <property type="match status" value="1"/>
</dbReference>
<dbReference type="FunCoup" id="A0A6P8NVU0">
    <property type="interactions" value="15"/>
</dbReference>
<dbReference type="OrthoDB" id="6149480at2759"/>
<sequence length="177" mass="20178">MENGGKEKNHWKTTVIVSSSLQNHEVAASLQSQHHRVRFSDSVETGSIIFSLSGIAFLIVNIQELILLGKETFLERAEKFISIHRNSFLLFLAPLQGPQEWSVMFGIQQRFLGSNVRVVPVNNTADIVKFMLTIAKATCKLHIDSIRDRILMAKSQIIEQSPVWKTLHKIYFDFVLK</sequence>
<protein>
    <submittedName>
        <fullName evidence="2">Uncharacterized protein C1orf146 homolog</fullName>
    </submittedName>
</protein>
<name>A0A6P8NVU0_GEOSA</name>
<dbReference type="AlphaFoldDB" id="A0A6P8NVU0"/>
<dbReference type="GeneID" id="117346846"/>
<dbReference type="KEGG" id="gsh:117346846"/>
<dbReference type="GO" id="GO:0007131">
    <property type="term" value="P:reciprocal meiotic recombination"/>
    <property type="evidence" value="ECO:0007669"/>
    <property type="project" value="TreeGrafter"/>
</dbReference>
<dbReference type="GO" id="GO:0005694">
    <property type="term" value="C:chromosome"/>
    <property type="evidence" value="ECO:0007669"/>
    <property type="project" value="TreeGrafter"/>
</dbReference>
<dbReference type="GO" id="GO:0007130">
    <property type="term" value="P:synaptonemal complex assembly"/>
    <property type="evidence" value="ECO:0007669"/>
    <property type="project" value="InterPro"/>
</dbReference>
<reference evidence="2" key="1">
    <citation type="submission" date="2025-08" db="UniProtKB">
        <authorList>
            <consortium name="RefSeq"/>
        </authorList>
    </citation>
    <scope>IDENTIFICATION</scope>
</reference>
<dbReference type="PANTHER" id="PTHR31408">
    <property type="entry name" value="HYPOTHETICAL PROTEIN LOC689986"/>
    <property type="match status" value="1"/>
</dbReference>
<evidence type="ECO:0000313" key="1">
    <source>
        <dbReference type="Proteomes" id="UP000515159"/>
    </source>
</evidence>
<dbReference type="RefSeq" id="XP_033772890.1">
    <property type="nucleotide sequence ID" value="XM_033916999.1"/>
</dbReference>